<evidence type="ECO:0000259" key="6">
    <source>
        <dbReference type="PROSITE" id="PS50850"/>
    </source>
</evidence>
<dbReference type="CDD" id="cd17323">
    <property type="entry name" value="MFS_Tpo1_MDR_like"/>
    <property type="match status" value="1"/>
</dbReference>
<organism evidence="7 8">
    <name type="scientific">Hyphopichia burtonii NRRL Y-1933</name>
    <dbReference type="NCBI Taxonomy" id="984485"/>
    <lineage>
        <taxon>Eukaryota</taxon>
        <taxon>Fungi</taxon>
        <taxon>Dikarya</taxon>
        <taxon>Ascomycota</taxon>
        <taxon>Saccharomycotina</taxon>
        <taxon>Pichiomycetes</taxon>
        <taxon>Debaryomycetaceae</taxon>
        <taxon>Hyphopichia</taxon>
    </lineage>
</organism>
<keyword evidence="2 5" id="KW-0812">Transmembrane</keyword>
<dbReference type="AlphaFoldDB" id="A0A1E4RJK5"/>
<dbReference type="GO" id="GO:0015244">
    <property type="term" value="F:fluconazole transmembrane transporter activity"/>
    <property type="evidence" value="ECO:0007669"/>
    <property type="project" value="TreeGrafter"/>
</dbReference>
<keyword evidence="3 5" id="KW-1133">Transmembrane helix</keyword>
<dbReference type="FunFam" id="1.20.1250.20:FF:000011">
    <property type="entry name" value="MFS multidrug transporter, putative"/>
    <property type="match status" value="1"/>
</dbReference>
<sequence length="539" mass="60729">MLYRFFRDSYWGVIINKLSHHKYFPQKEELPGYVIPEKYLQGPSESSECSSDSKCNPEKECSEEVENKIIVTWDGEDDMENPQNWPRFQKAIFMFNIFFLTISVYIGSAIYTPGIEEVMHVFDVDQNVATLPLTCFVVGYGTSIFLPLSESAKYGRTLLYITTLFAFFILQIGTAYSQNIQTLCILRFLAGVFGSPCLGTGNASMGDILPISQLLNGVALWSISAISGPSLGPVIGGALVNKWNWRAPFWFMVCSSGVSFLIFSFFLPETYGKTLLYRKAIRLRALTGNENIISEGEIEDQKHSTTDFFLNLAWRPFEIMFFEPMVLLIDIYTSLMYALMYTWFEAFPLLYMNTYGFTLVESGVVFLVLVLSQLIGTLVYIPIITRTYTQPLVAGKEVSPEVFLPLSIVGSILMPIGLFMFGWSGTNSVHWIVSIIGAGIFGFGAFFVFQTLFNYLAFSFTHYLASVFAGNNMMRSTLAAFFPIIGRYAFNNLAIEKFPVAWGSTVLGCITTVMILIPTLFYINGPKLRARSKYSNINQ</sequence>
<evidence type="ECO:0000313" key="7">
    <source>
        <dbReference type="EMBL" id="ODV67416.1"/>
    </source>
</evidence>
<feature type="transmembrane region" description="Helical" evidence="5">
    <location>
        <begin position="131"/>
        <end position="148"/>
    </location>
</feature>
<evidence type="ECO:0000256" key="4">
    <source>
        <dbReference type="ARBA" id="ARBA00023136"/>
    </source>
</evidence>
<accession>A0A1E4RJK5</accession>
<feature type="transmembrane region" description="Helical" evidence="5">
    <location>
        <begin position="247"/>
        <end position="268"/>
    </location>
</feature>
<reference evidence="8" key="1">
    <citation type="submission" date="2016-05" db="EMBL/GenBank/DDBJ databases">
        <title>Comparative genomics of biotechnologically important yeasts.</title>
        <authorList>
            <consortium name="DOE Joint Genome Institute"/>
            <person name="Riley R."/>
            <person name="Haridas S."/>
            <person name="Wolfe K.H."/>
            <person name="Lopes M.R."/>
            <person name="Hittinger C.T."/>
            <person name="Goker M."/>
            <person name="Salamov A."/>
            <person name="Wisecaver J."/>
            <person name="Long T.M."/>
            <person name="Aerts A.L."/>
            <person name="Barry K."/>
            <person name="Choi C."/>
            <person name="Clum A."/>
            <person name="Coughlan A.Y."/>
            <person name="Deshpande S."/>
            <person name="Douglass A.P."/>
            <person name="Hanson S.J."/>
            <person name="Klenk H.-P."/>
            <person name="Labutti K."/>
            <person name="Lapidus A."/>
            <person name="Lindquist E."/>
            <person name="Lipzen A."/>
            <person name="Meier-Kolthoff J.P."/>
            <person name="Ohm R.A."/>
            <person name="Otillar R.P."/>
            <person name="Pangilinan J."/>
            <person name="Peng Y."/>
            <person name="Rokas A."/>
            <person name="Rosa C.A."/>
            <person name="Scheuner C."/>
            <person name="Sibirny A.A."/>
            <person name="Slot J.C."/>
            <person name="Stielow J.B."/>
            <person name="Sun H."/>
            <person name="Kurtzman C.P."/>
            <person name="Blackwell M."/>
            <person name="Grigoriev I.V."/>
            <person name="Jeffries T.W."/>
        </authorList>
    </citation>
    <scope>NUCLEOTIDE SEQUENCE [LARGE SCALE GENOMIC DNA]</scope>
    <source>
        <strain evidence="8">NRRL Y-1933</strain>
    </source>
</reference>
<feature type="transmembrane region" description="Helical" evidence="5">
    <location>
        <begin position="501"/>
        <end position="523"/>
    </location>
</feature>
<feature type="transmembrane region" description="Helical" evidence="5">
    <location>
        <begin position="402"/>
        <end position="423"/>
    </location>
</feature>
<feature type="transmembrane region" description="Helical" evidence="5">
    <location>
        <begin position="91"/>
        <end position="111"/>
    </location>
</feature>
<dbReference type="SUPFAM" id="SSF103473">
    <property type="entry name" value="MFS general substrate transporter"/>
    <property type="match status" value="1"/>
</dbReference>
<dbReference type="Gene3D" id="1.20.1250.20">
    <property type="entry name" value="MFS general substrate transporter like domains"/>
    <property type="match status" value="1"/>
</dbReference>
<evidence type="ECO:0000256" key="1">
    <source>
        <dbReference type="ARBA" id="ARBA00004141"/>
    </source>
</evidence>
<dbReference type="InterPro" id="IPR011701">
    <property type="entry name" value="MFS"/>
</dbReference>
<dbReference type="PANTHER" id="PTHR23502:SF23">
    <property type="entry name" value="FLUCONAZOLE RESISTANCE PROTEIN 1"/>
    <property type="match status" value="1"/>
</dbReference>
<evidence type="ECO:0000256" key="2">
    <source>
        <dbReference type="ARBA" id="ARBA00022692"/>
    </source>
</evidence>
<name>A0A1E4RJK5_9ASCO</name>
<protein>
    <submittedName>
        <fullName evidence="7">SCR1 protein</fullName>
    </submittedName>
</protein>
<dbReference type="Proteomes" id="UP000095085">
    <property type="component" value="Unassembled WGS sequence"/>
</dbReference>
<proteinExistence type="predicted"/>
<dbReference type="GO" id="GO:1990961">
    <property type="term" value="P:xenobiotic detoxification by transmembrane export across the plasma membrane"/>
    <property type="evidence" value="ECO:0007669"/>
    <property type="project" value="TreeGrafter"/>
</dbReference>
<dbReference type="PANTHER" id="PTHR23502">
    <property type="entry name" value="MAJOR FACILITATOR SUPERFAMILY"/>
    <property type="match status" value="1"/>
</dbReference>
<feature type="transmembrane region" description="Helical" evidence="5">
    <location>
        <begin position="157"/>
        <end position="174"/>
    </location>
</feature>
<dbReference type="EMBL" id="KV454540">
    <property type="protein sequence ID" value="ODV67416.1"/>
    <property type="molecule type" value="Genomic_DNA"/>
</dbReference>
<evidence type="ECO:0000256" key="3">
    <source>
        <dbReference type="ARBA" id="ARBA00022989"/>
    </source>
</evidence>
<dbReference type="GeneID" id="30997791"/>
<dbReference type="PROSITE" id="PS50850">
    <property type="entry name" value="MFS"/>
    <property type="match status" value="1"/>
</dbReference>
<dbReference type="RefSeq" id="XP_020076483.1">
    <property type="nucleotide sequence ID" value="XM_020223242.1"/>
</dbReference>
<dbReference type="InterPro" id="IPR020846">
    <property type="entry name" value="MFS_dom"/>
</dbReference>
<gene>
    <name evidence="7" type="ORF">HYPBUDRAFT_239289</name>
</gene>
<feature type="transmembrane region" description="Helical" evidence="5">
    <location>
        <begin position="180"/>
        <end position="202"/>
    </location>
</feature>
<feature type="transmembrane region" description="Helical" evidence="5">
    <location>
        <begin position="214"/>
        <end position="235"/>
    </location>
</feature>
<keyword evidence="4 5" id="KW-0472">Membrane</keyword>
<evidence type="ECO:0000256" key="5">
    <source>
        <dbReference type="SAM" id="Phobius"/>
    </source>
</evidence>
<dbReference type="GO" id="GO:0005886">
    <property type="term" value="C:plasma membrane"/>
    <property type="evidence" value="ECO:0007669"/>
    <property type="project" value="TreeGrafter"/>
</dbReference>
<dbReference type="Pfam" id="PF07690">
    <property type="entry name" value="MFS_1"/>
    <property type="match status" value="1"/>
</dbReference>
<feature type="domain" description="Major facilitator superfamily (MFS) profile" evidence="6">
    <location>
        <begin position="93"/>
        <end position="527"/>
    </location>
</feature>
<keyword evidence="8" id="KW-1185">Reference proteome</keyword>
<dbReference type="STRING" id="984485.A0A1E4RJK5"/>
<feature type="transmembrane region" description="Helical" evidence="5">
    <location>
        <begin position="429"/>
        <end position="456"/>
    </location>
</feature>
<feature type="transmembrane region" description="Helical" evidence="5">
    <location>
        <begin position="364"/>
        <end position="381"/>
    </location>
</feature>
<dbReference type="OrthoDB" id="3357846at2759"/>
<evidence type="ECO:0000313" key="8">
    <source>
        <dbReference type="Proteomes" id="UP000095085"/>
    </source>
</evidence>
<comment type="subcellular location">
    <subcellularLocation>
        <location evidence="1">Membrane</location>
        <topology evidence="1">Multi-pass membrane protein</topology>
    </subcellularLocation>
</comment>
<dbReference type="InterPro" id="IPR036259">
    <property type="entry name" value="MFS_trans_sf"/>
</dbReference>
<feature type="transmembrane region" description="Helical" evidence="5">
    <location>
        <begin position="325"/>
        <end position="344"/>
    </location>
</feature>